<evidence type="ECO:0000256" key="1">
    <source>
        <dbReference type="ARBA" id="ARBA00022603"/>
    </source>
</evidence>
<protein>
    <submittedName>
        <fullName evidence="6">Sodium/hydrogen exchanger 8</fullName>
    </submittedName>
</protein>
<evidence type="ECO:0000313" key="4">
    <source>
        <dbReference type="EMBL" id="CAI3983052.1"/>
    </source>
</evidence>
<sequence length="1252" mass="140224">MQFVAVEASPEIAAQYALTHRANLVVASDSMPEDIFLNDLDWIVQADICDPKIRKAIHTWKPNIICISSPCPPWSTAAASAGLHSKEGLLLAQSILEARWARPSFLLIEQVAGFAHHHHKPMIEQLLLYSGFQLIFQKTLDLRDVSQPARLRWLGIARRVHAPVQKLKIQAWPRKQENLFPNPTLALPESLKHQTVVTAQMEEVASSPDFAKHSIAKTPAQILQAKIFRPTEHLPTFMAKYGTQHLLDKTFLKDKGYFGHFVHDTTVPKGFRLWHPSEVVLAHGIVDVMHIPNDFVLANKIVGNMIAVQHAMFLLGNALTGLTEDKVNIMDLFDLFQNKRFRAETSHLFPIGDGHMIIQNNMLLLNDLCDAAQQLLTWKHELPMHAIWTPKHGLIDMESIHKLIMPRPQSMQSPSPLTEEETELEDTLPDTLVWQPLIRGELQMETSQQPFWYSADMPGHVIAKVWDFAFGITFRGVEHPTTAILTPTIAAIDQDHPTDKRCAVLLIETELNLLSVDPQMALLKQHQINSVANILYDQFGPVAVYQTATFDAILTDRCPESEGLEVLLKWDSRPLWRGHLHPSHDIRSIAMILCLALFPISKGKVYRIVSKGKQQPPETTIQSLRSTSTQPAPIVLFAVMELHGGGAKQQQKAIQQSAIATAFLEQGHPLEWTAKTVDSIVDKVSLHRLQAITSQPKRSARIQSLMQLCEELKIQIPEIVKPQTKSVAAGAPWQRKKKKEEMPIQLGEFTLVGAFFMNEDGSQAPQIQGIRPQASGVCLMNDIQAAPILKENQKLSSDELAILVVGHQYPEHVPSQEVTFPCTNANGQDVLLYGRLYQLGGKQIQINQGNPQQVPATICQLTAITMYKEDWPEQTWNEAIHSTNSFIRKVLLTDQLDQSLQAIWGRSLRHGRAPASPQDATSVQVHATIEAANFAKLLQKSGFNKLYLTPKQQSGRPASEYRIVWLHGECSVPKAIAASAQTTNCAGLVRGKNGALGLRYPQDAFDAAWKVINPQTAPPSDFQGDQLFKIENLPFGTSQQMITAWAEANNWKCKPFRALGPTAWMVKADAGPPSGLLMFNTSPLLIRTIQPRDAKKNRLVLGPRQQAVQPAGTEADPWTHNDPWATWQPARTPMPATAPVARTLEGPIEAKFDSQEQKISAIRSELDALAKKQDQHVKSVQEEFVIAQQREQEEFSKIHYGMQKIQSDLDQNLANTMKQHSQAMEQQFRDLKTLFQQSQKRSKPDAADEPME</sequence>
<dbReference type="Pfam" id="PF00145">
    <property type="entry name" value="DNA_methylase"/>
    <property type="match status" value="1"/>
</dbReference>
<dbReference type="SUPFAM" id="SSF53335">
    <property type="entry name" value="S-adenosyl-L-methionine-dependent methyltransferases"/>
    <property type="match status" value="1"/>
</dbReference>
<proteinExistence type="predicted"/>
<reference evidence="4" key="1">
    <citation type="submission" date="2022-10" db="EMBL/GenBank/DDBJ databases">
        <authorList>
            <person name="Chen Y."/>
            <person name="Dougan E. K."/>
            <person name="Chan C."/>
            <person name="Rhodes N."/>
            <person name="Thang M."/>
        </authorList>
    </citation>
    <scope>NUCLEOTIDE SEQUENCE</scope>
</reference>
<dbReference type="GO" id="GO:0032259">
    <property type="term" value="P:methylation"/>
    <property type="evidence" value="ECO:0007669"/>
    <property type="project" value="UniProtKB-KW"/>
</dbReference>
<evidence type="ECO:0000256" key="2">
    <source>
        <dbReference type="ARBA" id="ARBA00022679"/>
    </source>
</evidence>
<name>A0A9P1C1I5_9DINO</name>
<evidence type="ECO:0000313" key="5">
    <source>
        <dbReference type="EMBL" id="CAL1136427.1"/>
    </source>
</evidence>
<dbReference type="EMBL" id="CAMXCT010000770">
    <property type="protein sequence ID" value="CAI3983052.1"/>
    <property type="molecule type" value="Genomic_DNA"/>
</dbReference>
<comment type="caution">
    <text evidence="4">The sequence shown here is derived from an EMBL/GenBank/DDBJ whole genome shotgun (WGS) entry which is preliminary data.</text>
</comment>
<keyword evidence="1" id="KW-0489">Methyltransferase</keyword>
<dbReference type="Gene3D" id="3.40.50.150">
    <property type="entry name" value="Vaccinia Virus protein VP39"/>
    <property type="match status" value="1"/>
</dbReference>
<dbReference type="EMBL" id="CAMXCT030000770">
    <property type="protein sequence ID" value="CAL4770364.1"/>
    <property type="molecule type" value="Genomic_DNA"/>
</dbReference>
<evidence type="ECO:0000256" key="3">
    <source>
        <dbReference type="SAM" id="MobiDB-lite"/>
    </source>
</evidence>
<dbReference type="Proteomes" id="UP001152797">
    <property type="component" value="Unassembled WGS sequence"/>
</dbReference>
<dbReference type="InterPro" id="IPR029063">
    <property type="entry name" value="SAM-dependent_MTases_sf"/>
</dbReference>
<evidence type="ECO:0000313" key="7">
    <source>
        <dbReference type="Proteomes" id="UP001152797"/>
    </source>
</evidence>
<reference evidence="5" key="2">
    <citation type="submission" date="2024-04" db="EMBL/GenBank/DDBJ databases">
        <authorList>
            <person name="Chen Y."/>
            <person name="Shah S."/>
            <person name="Dougan E. K."/>
            <person name="Thang M."/>
            <person name="Chan C."/>
        </authorList>
    </citation>
    <scope>NUCLEOTIDE SEQUENCE [LARGE SCALE GENOMIC DNA]</scope>
</reference>
<feature type="region of interest" description="Disordered" evidence="3">
    <location>
        <begin position="1217"/>
        <end position="1252"/>
    </location>
</feature>
<dbReference type="GO" id="GO:0008168">
    <property type="term" value="F:methyltransferase activity"/>
    <property type="evidence" value="ECO:0007669"/>
    <property type="project" value="UniProtKB-KW"/>
</dbReference>
<dbReference type="EMBL" id="CAMXCT020000770">
    <property type="protein sequence ID" value="CAL1136427.1"/>
    <property type="molecule type" value="Genomic_DNA"/>
</dbReference>
<dbReference type="OrthoDB" id="439301at2759"/>
<gene>
    <name evidence="4" type="ORF">C1SCF055_LOCUS10702</name>
</gene>
<organism evidence="4">
    <name type="scientific">Cladocopium goreaui</name>
    <dbReference type="NCBI Taxonomy" id="2562237"/>
    <lineage>
        <taxon>Eukaryota</taxon>
        <taxon>Sar</taxon>
        <taxon>Alveolata</taxon>
        <taxon>Dinophyceae</taxon>
        <taxon>Suessiales</taxon>
        <taxon>Symbiodiniaceae</taxon>
        <taxon>Cladocopium</taxon>
    </lineage>
</organism>
<dbReference type="AlphaFoldDB" id="A0A9P1C1I5"/>
<dbReference type="InterPro" id="IPR001525">
    <property type="entry name" value="C5_MeTfrase"/>
</dbReference>
<keyword evidence="7" id="KW-1185">Reference proteome</keyword>
<accession>A0A9P1C1I5</accession>
<evidence type="ECO:0000313" key="6">
    <source>
        <dbReference type="EMBL" id="CAL4770364.1"/>
    </source>
</evidence>
<keyword evidence="2" id="KW-0808">Transferase</keyword>